<protein>
    <submittedName>
        <fullName evidence="1">Secondary immunity repressor</fullName>
    </submittedName>
</protein>
<proteinExistence type="predicted"/>
<dbReference type="PIR" id="T13118">
    <property type="entry name" value="T13118"/>
</dbReference>
<evidence type="ECO:0000313" key="1">
    <source>
        <dbReference type="EMBL" id="AAB81107.1"/>
    </source>
</evidence>
<reference evidence="1" key="2">
    <citation type="submission" date="1996-07" db="EMBL/GenBank/DDBJ databases">
        <title>Characterization of the telomere regions of the Escherichia coli linear plasmid prophage N15.</title>
        <authorList>
            <person name="Vostrov A.A."/>
            <person name="Malinin A.Y."/>
            <person name="Rybchin V.N."/>
            <person name="Svarchevsky A.N."/>
        </authorList>
    </citation>
    <scope>NUCLEOTIDE SEQUENCE</scope>
</reference>
<dbReference type="InterPro" id="IPR018880">
    <property type="entry name" value="Phage_P4_Ash"/>
</dbReference>
<accession>O21968</accession>
<dbReference type="Pfam" id="PF10554">
    <property type="entry name" value="Phage_ASH"/>
    <property type="match status" value="1"/>
</dbReference>
<organism evidence="1">
    <name type="scientific">Ravinvirus N15</name>
    <dbReference type="NCBI Taxonomy" id="40631"/>
    <lineage>
        <taxon>Viruses</taxon>
        <taxon>Duplodnaviria</taxon>
        <taxon>Heunggongvirae</taxon>
        <taxon>Uroviricota</taxon>
        <taxon>Caudoviricetes</taxon>
        <taxon>Ravinvirus</taxon>
    </lineage>
</organism>
<gene>
    <name evidence="1" type="primary">cA</name>
</gene>
<name>O21968_9CAUD</name>
<sequence length="100" mass="10892">MVAQMGPTSVGPVSSCTGVENPVWATTPIEILNSGGSTLYKIGMHTMFKFKFAAVVRTDKKSHIHRLSTIASSEREARRQFASRFVLVLSARIPVSEVIA</sequence>
<reference evidence="1" key="1">
    <citation type="journal article" date="1984" name="Mol. Genet. Microbiol. Virol.">
        <title>Physical mapping of plasmid N15 DNA.</title>
        <authorList>
            <person name="Svarchevsky A.N."/>
            <person name="Rybchin V.N."/>
        </authorList>
    </citation>
    <scope>NUCLEOTIDE SEQUENCE</scope>
</reference>
<dbReference type="NCBIfam" id="NF033153">
    <property type="entry name" value="phage_ICD_like"/>
    <property type="match status" value="1"/>
</dbReference>
<dbReference type="EMBL" id="U63086">
    <property type="protein sequence ID" value="AAB81107.1"/>
    <property type="molecule type" value="Genomic_DNA"/>
</dbReference>